<evidence type="ECO:0000313" key="3">
    <source>
        <dbReference type="Proteomes" id="UP000664795"/>
    </source>
</evidence>
<dbReference type="Proteomes" id="UP000664795">
    <property type="component" value="Unassembled WGS sequence"/>
</dbReference>
<dbReference type="PANTHER" id="PTHR22946:SF12">
    <property type="entry name" value="CONIDIAL PIGMENT BIOSYNTHESIS PROTEIN AYG1 (AFU_ORTHOLOGUE AFUA_2G17550)"/>
    <property type="match status" value="1"/>
</dbReference>
<dbReference type="EMBL" id="JAFMYU010000001">
    <property type="protein sequence ID" value="MBO0929373.1"/>
    <property type="molecule type" value="Genomic_DNA"/>
</dbReference>
<protein>
    <submittedName>
        <fullName evidence="2">Alpha/beta fold hydrolase</fullName>
    </submittedName>
</protein>
<dbReference type="Gene3D" id="1.20.1440.110">
    <property type="entry name" value="acylaminoacyl peptidase"/>
    <property type="match status" value="1"/>
</dbReference>
<dbReference type="Pfam" id="PF06500">
    <property type="entry name" value="FrsA-like"/>
    <property type="match status" value="1"/>
</dbReference>
<dbReference type="SUPFAM" id="SSF53474">
    <property type="entry name" value="alpha/beta-Hydrolases"/>
    <property type="match status" value="1"/>
</dbReference>
<dbReference type="PANTHER" id="PTHR22946">
    <property type="entry name" value="DIENELACTONE HYDROLASE DOMAIN-CONTAINING PROTEIN-RELATED"/>
    <property type="match status" value="1"/>
</dbReference>
<organism evidence="2 3">
    <name type="scientific">Fibrella aquatilis</name>
    <dbReference type="NCBI Taxonomy" id="2817059"/>
    <lineage>
        <taxon>Bacteria</taxon>
        <taxon>Pseudomonadati</taxon>
        <taxon>Bacteroidota</taxon>
        <taxon>Cytophagia</taxon>
        <taxon>Cytophagales</taxon>
        <taxon>Spirosomataceae</taxon>
        <taxon>Fibrella</taxon>
    </lineage>
</organism>
<reference evidence="2 3" key="1">
    <citation type="submission" date="2021-03" db="EMBL/GenBank/DDBJ databases">
        <title>Fibrella sp. HMF5036 genome sequencing and assembly.</title>
        <authorList>
            <person name="Kang H."/>
            <person name="Kim H."/>
            <person name="Bae S."/>
            <person name="Joh K."/>
        </authorList>
    </citation>
    <scope>NUCLEOTIDE SEQUENCE [LARGE SCALE GENOMIC DNA]</scope>
    <source>
        <strain evidence="2 3">HMF5036</strain>
    </source>
</reference>
<sequence>MHLFFKDPMFDGQLIRAVNHVYHNGADVGECMMTAARIREKDTESWYREWTATAQRIDQQAQASEKAGHLVSAREGYLKASNYYRTSYIFHIGSLTDPRVKEAYRNQRDTFRKAMKYAPYSVEEISIPYEKTFMTGYFFKVDRSETVRPTLIITGGYDCPAEEMYFFSAEAALRRGYNCLVYDGPGQGEMIIERGVPFRPDWEHVLTPVVDYLHTRSDVNTACIAQLGISFGGYLAPRAVTQEHRVSALIADPAQSDLYDAVTKRMPGFLLNYLLSDSRFKNGLANLILKRVLRDPVKGWSLRRGLAVHQAASVRDYIEATKTFTYKDRVDSIRCETLVCAAENDEIASFAKHVYDGLTCPKQYILFKNADGAGEHCEDGNRSLFNQRAFDWLDEVYGLAQPKP</sequence>
<dbReference type="RefSeq" id="WP_207333346.1">
    <property type="nucleotide sequence ID" value="NZ_JAFMYU010000001.1"/>
</dbReference>
<dbReference type="InterPro" id="IPR029058">
    <property type="entry name" value="AB_hydrolase_fold"/>
</dbReference>
<keyword evidence="3" id="KW-1185">Reference proteome</keyword>
<accession>A0A939G3Y9</accession>
<gene>
    <name evidence="2" type="ORF">J2I48_00110</name>
</gene>
<evidence type="ECO:0000313" key="2">
    <source>
        <dbReference type="EMBL" id="MBO0929373.1"/>
    </source>
</evidence>
<dbReference type="InterPro" id="IPR050261">
    <property type="entry name" value="FrsA_esterase"/>
</dbReference>
<dbReference type="AlphaFoldDB" id="A0A939G3Y9"/>
<evidence type="ECO:0000256" key="1">
    <source>
        <dbReference type="ARBA" id="ARBA00022801"/>
    </source>
</evidence>
<comment type="caution">
    <text evidence="2">The sequence shown here is derived from an EMBL/GenBank/DDBJ whole genome shotgun (WGS) entry which is preliminary data.</text>
</comment>
<dbReference type="Gene3D" id="3.40.50.1820">
    <property type="entry name" value="alpha/beta hydrolase"/>
    <property type="match status" value="1"/>
</dbReference>
<name>A0A939G3Y9_9BACT</name>
<dbReference type="InterPro" id="IPR010520">
    <property type="entry name" value="FrsA-like"/>
</dbReference>
<keyword evidence="1 2" id="KW-0378">Hydrolase</keyword>
<proteinExistence type="predicted"/>
<dbReference type="GO" id="GO:0016787">
    <property type="term" value="F:hydrolase activity"/>
    <property type="evidence" value="ECO:0007669"/>
    <property type="project" value="UniProtKB-KW"/>
</dbReference>